<evidence type="ECO:0000313" key="2">
    <source>
        <dbReference type="EMBL" id="CAA2981377.1"/>
    </source>
</evidence>
<reference evidence="2 3" key="1">
    <citation type="submission" date="2019-12" db="EMBL/GenBank/DDBJ databases">
        <authorList>
            <person name="Alioto T."/>
            <person name="Alioto T."/>
            <person name="Gomez Garrido J."/>
        </authorList>
    </citation>
    <scope>NUCLEOTIDE SEQUENCE [LARGE SCALE GENOMIC DNA]</scope>
</reference>
<evidence type="ECO:0000256" key="1">
    <source>
        <dbReference type="SAM" id="MobiDB-lite"/>
    </source>
</evidence>
<organism evidence="2 3">
    <name type="scientific">Olea europaea subsp. europaea</name>
    <dbReference type="NCBI Taxonomy" id="158383"/>
    <lineage>
        <taxon>Eukaryota</taxon>
        <taxon>Viridiplantae</taxon>
        <taxon>Streptophyta</taxon>
        <taxon>Embryophyta</taxon>
        <taxon>Tracheophyta</taxon>
        <taxon>Spermatophyta</taxon>
        <taxon>Magnoliopsida</taxon>
        <taxon>eudicotyledons</taxon>
        <taxon>Gunneridae</taxon>
        <taxon>Pentapetalae</taxon>
        <taxon>asterids</taxon>
        <taxon>lamiids</taxon>
        <taxon>Lamiales</taxon>
        <taxon>Oleaceae</taxon>
        <taxon>Oleeae</taxon>
        <taxon>Olea</taxon>
    </lineage>
</organism>
<sequence>KTMVEQPPSNPLNSGQPPLKLPDLHTIVKPSIPSSTTIQTPTQNSTKIDKKFASKLDLPQTASVDTSTSDDTLGRALPLVDYPP</sequence>
<feature type="non-terminal residue" evidence="2">
    <location>
        <position position="1"/>
    </location>
</feature>
<dbReference type="AlphaFoldDB" id="A0A8S0RQK7"/>
<gene>
    <name evidence="2" type="ORF">OLEA9_A053882</name>
</gene>
<feature type="region of interest" description="Disordered" evidence="1">
    <location>
        <begin position="59"/>
        <end position="84"/>
    </location>
</feature>
<proteinExistence type="predicted"/>
<dbReference type="Gramene" id="OE9A053882T1">
    <property type="protein sequence ID" value="OE9A053882C1"/>
    <property type="gene ID" value="OE9A053882"/>
</dbReference>
<keyword evidence="3" id="KW-1185">Reference proteome</keyword>
<protein>
    <submittedName>
        <fullName evidence="2">Uncharacterized protein</fullName>
    </submittedName>
</protein>
<comment type="caution">
    <text evidence="2">The sequence shown here is derived from an EMBL/GenBank/DDBJ whole genome shotgun (WGS) entry which is preliminary data.</text>
</comment>
<accession>A0A8S0RQK7</accession>
<evidence type="ECO:0000313" key="3">
    <source>
        <dbReference type="Proteomes" id="UP000594638"/>
    </source>
</evidence>
<dbReference type="EMBL" id="CACTIH010003670">
    <property type="protein sequence ID" value="CAA2981377.1"/>
    <property type="molecule type" value="Genomic_DNA"/>
</dbReference>
<dbReference type="Proteomes" id="UP000594638">
    <property type="component" value="Unassembled WGS sequence"/>
</dbReference>
<name>A0A8S0RQK7_OLEEU</name>
<feature type="region of interest" description="Disordered" evidence="1">
    <location>
        <begin position="1"/>
        <end position="22"/>
    </location>
</feature>